<evidence type="ECO:0000256" key="2">
    <source>
        <dbReference type="ARBA" id="ARBA00022679"/>
    </source>
</evidence>
<dbReference type="InterPro" id="IPR011009">
    <property type="entry name" value="Kinase-like_dom_sf"/>
</dbReference>
<feature type="domain" description="Protein kinase" evidence="6">
    <location>
        <begin position="1"/>
        <end position="129"/>
    </location>
</feature>
<dbReference type="Gene3D" id="1.10.510.10">
    <property type="entry name" value="Transferase(Phosphotransferase) domain 1"/>
    <property type="match status" value="1"/>
</dbReference>
<dbReference type="PANTHER" id="PTHR27002:SF181">
    <property type="entry name" value="RECEPTOR-LIKE SERINE_THREONINE-PROTEIN KINASE"/>
    <property type="match status" value="1"/>
</dbReference>
<keyword evidence="5" id="KW-0067">ATP-binding</keyword>
<dbReference type="PROSITE" id="PS50011">
    <property type="entry name" value="PROTEIN_KINASE_DOM"/>
    <property type="match status" value="1"/>
</dbReference>
<dbReference type="InterPro" id="IPR000719">
    <property type="entry name" value="Prot_kinase_dom"/>
</dbReference>
<organism evidence="7">
    <name type="scientific">Eucalyptus grandis</name>
    <name type="common">Flooded gum</name>
    <dbReference type="NCBI Taxonomy" id="71139"/>
    <lineage>
        <taxon>Eukaryota</taxon>
        <taxon>Viridiplantae</taxon>
        <taxon>Streptophyta</taxon>
        <taxon>Embryophyta</taxon>
        <taxon>Tracheophyta</taxon>
        <taxon>Spermatophyta</taxon>
        <taxon>Magnoliopsida</taxon>
        <taxon>eudicotyledons</taxon>
        <taxon>Gunneridae</taxon>
        <taxon>Pentapetalae</taxon>
        <taxon>rosids</taxon>
        <taxon>malvids</taxon>
        <taxon>Myrtales</taxon>
        <taxon>Myrtaceae</taxon>
        <taxon>Myrtoideae</taxon>
        <taxon>Eucalypteae</taxon>
        <taxon>Eucalyptus</taxon>
    </lineage>
</organism>
<protein>
    <recommendedName>
        <fullName evidence="6">Protein kinase domain-containing protein</fullName>
    </recommendedName>
</protein>
<gene>
    <name evidence="7" type="ORF">EUGRSUZ_F00618</name>
</gene>
<keyword evidence="2" id="KW-0808">Transferase</keyword>
<keyword evidence="3" id="KW-0547">Nucleotide-binding</keyword>
<evidence type="ECO:0000256" key="5">
    <source>
        <dbReference type="ARBA" id="ARBA00022840"/>
    </source>
</evidence>
<keyword evidence="4" id="KW-0418">Kinase</keyword>
<accession>A0A059BLE0</accession>
<evidence type="ECO:0000256" key="3">
    <source>
        <dbReference type="ARBA" id="ARBA00022741"/>
    </source>
</evidence>
<dbReference type="InterPro" id="IPR008271">
    <property type="entry name" value="Ser/Thr_kinase_AS"/>
</dbReference>
<name>A0A059BLE0_EUCGR</name>
<dbReference type="SUPFAM" id="SSF56112">
    <property type="entry name" value="Protein kinase-like (PK-like)"/>
    <property type="match status" value="1"/>
</dbReference>
<dbReference type="STRING" id="71139.A0A059BLE0"/>
<evidence type="ECO:0000256" key="1">
    <source>
        <dbReference type="ARBA" id="ARBA00022527"/>
    </source>
</evidence>
<dbReference type="EMBL" id="KK198758">
    <property type="protein sequence ID" value="KCW66854.1"/>
    <property type="molecule type" value="Genomic_DNA"/>
</dbReference>
<evidence type="ECO:0000313" key="7">
    <source>
        <dbReference type="EMBL" id="KCW66854.1"/>
    </source>
</evidence>
<dbReference type="PANTHER" id="PTHR27002">
    <property type="entry name" value="RECEPTOR-LIKE SERINE/THREONINE-PROTEIN KINASE SD1-8"/>
    <property type="match status" value="1"/>
</dbReference>
<dbReference type="InParanoid" id="A0A059BLE0"/>
<dbReference type="GO" id="GO:0005524">
    <property type="term" value="F:ATP binding"/>
    <property type="evidence" value="ECO:0007669"/>
    <property type="project" value="UniProtKB-KW"/>
</dbReference>
<proteinExistence type="predicted"/>
<evidence type="ECO:0000256" key="4">
    <source>
        <dbReference type="ARBA" id="ARBA00022777"/>
    </source>
</evidence>
<dbReference type="PROSITE" id="PS00108">
    <property type="entry name" value="PROTEIN_KINASE_ST"/>
    <property type="match status" value="1"/>
</dbReference>
<dbReference type="GO" id="GO:0004674">
    <property type="term" value="F:protein serine/threonine kinase activity"/>
    <property type="evidence" value="ECO:0007669"/>
    <property type="project" value="UniProtKB-KW"/>
</dbReference>
<keyword evidence="1" id="KW-0723">Serine/threonine-protein kinase</keyword>
<dbReference type="AlphaFoldDB" id="A0A059BLE0"/>
<evidence type="ECO:0000259" key="6">
    <source>
        <dbReference type="PROSITE" id="PS50011"/>
    </source>
</evidence>
<sequence length="129" mass="14638">MKVLSTSKPNRSFLNNLYLHEDSKLQVIHGDLKIGNILLDDNLNPKIYDFIGKNLLEVKKHKQELEGSSALVLSLEMDNGKSNRGFCHPSHLHNVLKHVDLSLTWLLWKEGTPLELKVDSLGNFPSNLK</sequence>
<reference evidence="7" key="1">
    <citation type="submission" date="2013-07" db="EMBL/GenBank/DDBJ databases">
        <title>The genome of Eucalyptus grandis.</title>
        <authorList>
            <person name="Schmutz J."/>
            <person name="Hayes R."/>
            <person name="Myburg A."/>
            <person name="Tuskan G."/>
            <person name="Grattapaglia D."/>
            <person name="Rokhsar D.S."/>
        </authorList>
    </citation>
    <scope>NUCLEOTIDE SEQUENCE</scope>
    <source>
        <tissue evidence="7">Leaf extractions</tissue>
    </source>
</reference>
<dbReference type="Gramene" id="KCW66854">
    <property type="protein sequence ID" value="KCW66854"/>
    <property type="gene ID" value="EUGRSUZ_F00618"/>
</dbReference>